<organism evidence="2 3">
    <name type="scientific">Desulfonema limicola</name>
    <dbReference type="NCBI Taxonomy" id="45656"/>
    <lineage>
        <taxon>Bacteria</taxon>
        <taxon>Pseudomonadati</taxon>
        <taxon>Thermodesulfobacteriota</taxon>
        <taxon>Desulfobacteria</taxon>
        <taxon>Desulfobacterales</taxon>
        <taxon>Desulfococcaceae</taxon>
        <taxon>Desulfonema</taxon>
    </lineage>
</organism>
<sequence length="67" mass="7178">MQKQNIFHTAVLAALLSFSLLLASPNTGRAASCSTSFVTDNWSNASIWSCGHVPTSSDDAQLFFSLL</sequence>
<feature type="chain" id="PRO_5037352904" description="Secreted protein" evidence="1">
    <location>
        <begin position="24"/>
        <end position="67"/>
    </location>
</feature>
<gene>
    <name evidence="2" type="ORF">dnl_43780</name>
</gene>
<evidence type="ECO:0008006" key="4">
    <source>
        <dbReference type="Google" id="ProtNLM"/>
    </source>
</evidence>
<dbReference type="AlphaFoldDB" id="A0A975GI04"/>
<keyword evidence="3" id="KW-1185">Reference proteome</keyword>
<proteinExistence type="predicted"/>
<accession>A0A975GI04</accession>
<reference evidence="2" key="1">
    <citation type="journal article" date="2021" name="Microb. Physiol.">
        <title>Proteogenomic Insights into the Physiology of Marine, Sulfate-Reducing, Filamentous Desulfonema limicola and Desulfonema magnum.</title>
        <authorList>
            <person name="Schnaars V."/>
            <person name="Wohlbrand L."/>
            <person name="Scheve S."/>
            <person name="Hinrichs C."/>
            <person name="Reinhardt R."/>
            <person name="Rabus R."/>
        </authorList>
    </citation>
    <scope>NUCLEOTIDE SEQUENCE</scope>
    <source>
        <strain evidence="2">5ac10</strain>
    </source>
</reference>
<protein>
    <recommendedName>
        <fullName evidence="4">Secreted protein</fullName>
    </recommendedName>
</protein>
<keyword evidence="1" id="KW-0732">Signal</keyword>
<evidence type="ECO:0000256" key="1">
    <source>
        <dbReference type="SAM" id="SignalP"/>
    </source>
</evidence>
<dbReference type="EMBL" id="CP061799">
    <property type="protein sequence ID" value="QTA82017.1"/>
    <property type="molecule type" value="Genomic_DNA"/>
</dbReference>
<evidence type="ECO:0000313" key="2">
    <source>
        <dbReference type="EMBL" id="QTA82017.1"/>
    </source>
</evidence>
<dbReference type="KEGG" id="dli:dnl_43780"/>
<dbReference type="Proteomes" id="UP000663720">
    <property type="component" value="Chromosome"/>
</dbReference>
<dbReference type="RefSeq" id="WP_207687986.1">
    <property type="nucleotide sequence ID" value="NZ_CP061799.1"/>
</dbReference>
<name>A0A975GI04_9BACT</name>
<feature type="signal peptide" evidence="1">
    <location>
        <begin position="1"/>
        <end position="23"/>
    </location>
</feature>
<evidence type="ECO:0000313" key="3">
    <source>
        <dbReference type="Proteomes" id="UP000663720"/>
    </source>
</evidence>